<gene>
    <name evidence="2" type="ORF">PIB30_062378</name>
</gene>
<feature type="transmembrane region" description="Helical" evidence="1">
    <location>
        <begin position="88"/>
        <end position="109"/>
    </location>
</feature>
<sequence length="110" mass="12109">MFCRFIGNTIRFSDNTNEPTIWFLAVINISFMANASATKGDDASAAKGDVQRLFEFDAVRSLPLLFLKMTAMAPLQEGKEKAASILHFVHSLGGGCWVAFLCALLVKFFV</sequence>
<name>A0ABU6VM33_9FABA</name>
<comment type="caution">
    <text evidence="2">The sequence shown here is derived from an EMBL/GenBank/DDBJ whole genome shotgun (WGS) entry which is preliminary data.</text>
</comment>
<keyword evidence="3" id="KW-1185">Reference proteome</keyword>
<evidence type="ECO:0000313" key="3">
    <source>
        <dbReference type="Proteomes" id="UP001341840"/>
    </source>
</evidence>
<dbReference type="Proteomes" id="UP001341840">
    <property type="component" value="Unassembled WGS sequence"/>
</dbReference>
<proteinExistence type="predicted"/>
<accession>A0ABU6VM33</accession>
<keyword evidence="1" id="KW-0472">Membrane</keyword>
<organism evidence="2 3">
    <name type="scientific">Stylosanthes scabra</name>
    <dbReference type="NCBI Taxonomy" id="79078"/>
    <lineage>
        <taxon>Eukaryota</taxon>
        <taxon>Viridiplantae</taxon>
        <taxon>Streptophyta</taxon>
        <taxon>Embryophyta</taxon>
        <taxon>Tracheophyta</taxon>
        <taxon>Spermatophyta</taxon>
        <taxon>Magnoliopsida</taxon>
        <taxon>eudicotyledons</taxon>
        <taxon>Gunneridae</taxon>
        <taxon>Pentapetalae</taxon>
        <taxon>rosids</taxon>
        <taxon>fabids</taxon>
        <taxon>Fabales</taxon>
        <taxon>Fabaceae</taxon>
        <taxon>Papilionoideae</taxon>
        <taxon>50 kb inversion clade</taxon>
        <taxon>dalbergioids sensu lato</taxon>
        <taxon>Dalbergieae</taxon>
        <taxon>Pterocarpus clade</taxon>
        <taxon>Stylosanthes</taxon>
    </lineage>
</organism>
<reference evidence="2 3" key="1">
    <citation type="journal article" date="2023" name="Plants (Basel)">
        <title>Bridging the Gap: Combining Genomics and Transcriptomics Approaches to Understand Stylosanthes scabra, an Orphan Legume from the Brazilian Caatinga.</title>
        <authorList>
            <person name="Ferreira-Neto J.R.C."/>
            <person name="da Silva M.D."/>
            <person name="Binneck E."/>
            <person name="de Melo N.F."/>
            <person name="da Silva R.H."/>
            <person name="de Melo A.L.T.M."/>
            <person name="Pandolfi V."/>
            <person name="Bustamante F.O."/>
            <person name="Brasileiro-Vidal A.C."/>
            <person name="Benko-Iseppon A.M."/>
        </authorList>
    </citation>
    <scope>NUCLEOTIDE SEQUENCE [LARGE SCALE GENOMIC DNA]</scope>
    <source>
        <tissue evidence="2">Leaves</tissue>
    </source>
</reference>
<dbReference type="EMBL" id="JASCZI010151613">
    <property type="protein sequence ID" value="MED6173728.1"/>
    <property type="molecule type" value="Genomic_DNA"/>
</dbReference>
<feature type="transmembrane region" description="Helical" evidence="1">
    <location>
        <begin position="20"/>
        <end position="37"/>
    </location>
</feature>
<protein>
    <submittedName>
        <fullName evidence="2">Uncharacterized protein</fullName>
    </submittedName>
</protein>
<evidence type="ECO:0000313" key="2">
    <source>
        <dbReference type="EMBL" id="MED6173728.1"/>
    </source>
</evidence>
<evidence type="ECO:0000256" key="1">
    <source>
        <dbReference type="SAM" id="Phobius"/>
    </source>
</evidence>
<keyword evidence="1" id="KW-1133">Transmembrane helix</keyword>
<keyword evidence="1" id="KW-0812">Transmembrane</keyword>